<evidence type="ECO:0000313" key="3">
    <source>
        <dbReference type="EMBL" id="KFI45268.1"/>
    </source>
</evidence>
<dbReference type="GeneID" id="303204833"/>
<reference evidence="3 4" key="1">
    <citation type="submission" date="2014-03" db="EMBL/GenBank/DDBJ databases">
        <title>Genomics of Bifidobacteria.</title>
        <authorList>
            <person name="Ventura M."/>
            <person name="Milani C."/>
            <person name="Lugli G.A."/>
        </authorList>
    </citation>
    <scope>NUCLEOTIDE SEQUENCE [LARGE SCALE GENOMIC DNA]</scope>
    <source>
        <strain evidence="3 4">LMG 10736</strain>
    </source>
</reference>
<evidence type="ECO:0000256" key="1">
    <source>
        <dbReference type="SAM" id="MobiDB-lite"/>
    </source>
</evidence>
<evidence type="ECO:0008006" key="5">
    <source>
        <dbReference type="Google" id="ProtNLM"/>
    </source>
</evidence>
<feature type="transmembrane region" description="Helical" evidence="2">
    <location>
        <begin position="208"/>
        <end position="228"/>
    </location>
</feature>
<sequence>MTEPDRLSPMPAANQIPAGEESQATTGAAGAPRNDGPEYGAMRSQFPKNYDPYQFGRAEEPVKPVQRGGDSTGQEMQNPFAMFGFGQDDQPGRQQGAAQSGQSGQPQQPNRYGPNQGYPGQYPGYGQQGYYPQSPDGRPLPGQPGYEPNYYHGIDLNDPRSNPLYGRWDTSAIVSFVFALLGLPILPAILGAVSIWRSKTFHMKGRGFAIAAVVIDVILTVVWAWMLINGVTSADVYQMLGSQLYGVGGSGSDSLSA</sequence>
<dbReference type="Proteomes" id="UP000029093">
    <property type="component" value="Unassembled WGS sequence"/>
</dbReference>
<protein>
    <recommendedName>
        <fullName evidence="5">DUF4190 domain-containing protein</fullName>
    </recommendedName>
</protein>
<keyword evidence="2" id="KW-0472">Membrane</keyword>
<dbReference type="AlphaFoldDB" id="A0A086ZFG8"/>
<evidence type="ECO:0000256" key="2">
    <source>
        <dbReference type="SAM" id="Phobius"/>
    </source>
</evidence>
<keyword evidence="2" id="KW-0812">Transmembrane</keyword>
<name>A0A086ZFG8_9BIFI</name>
<keyword evidence="2" id="KW-1133">Transmembrane helix</keyword>
<organism evidence="3 4">
    <name type="scientific">Bifidobacterium boum</name>
    <dbReference type="NCBI Taxonomy" id="78343"/>
    <lineage>
        <taxon>Bacteria</taxon>
        <taxon>Bacillati</taxon>
        <taxon>Actinomycetota</taxon>
        <taxon>Actinomycetes</taxon>
        <taxon>Bifidobacteriales</taxon>
        <taxon>Bifidobacteriaceae</taxon>
        <taxon>Bifidobacterium</taxon>
    </lineage>
</organism>
<comment type="caution">
    <text evidence="3">The sequence shown here is derived from an EMBL/GenBank/DDBJ whole genome shotgun (WGS) entry which is preliminary data.</text>
</comment>
<feature type="region of interest" description="Disordered" evidence="1">
    <location>
        <begin position="1"/>
        <end position="153"/>
    </location>
</feature>
<gene>
    <name evidence="3" type="ORF">BBOU_1736</name>
</gene>
<evidence type="ECO:0000313" key="4">
    <source>
        <dbReference type="Proteomes" id="UP000029093"/>
    </source>
</evidence>
<feature type="transmembrane region" description="Helical" evidence="2">
    <location>
        <begin position="172"/>
        <end position="196"/>
    </location>
</feature>
<dbReference type="RefSeq" id="WP_238552194.1">
    <property type="nucleotide sequence ID" value="NZ_JABAGJ010000011.1"/>
</dbReference>
<accession>A0A086ZFG8</accession>
<feature type="compositionally biased region" description="Low complexity" evidence="1">
    <location>
        <begin position="92"/>
        <end position="133"/>
    </location>
</feature>
<proteinExistence type="predicted"/>
<keyword evidence="4" id="KW-1185">Reference proteome</keyword>
<dbReference type="EMBL" id="JGYQ01000018">
    <property type="protein sequence ID" value="KFI45268.1"/>
    <property type="molecule type" value="Genomic_DNA"/>
</dbReference>